<accession>A0A6A5YHR0</accession>
<keyword evidence="2" id="KW-1185">Reference proteome</keyword>
<evidence type="ECO:0000313" key="1">
    <source>
        <dbReference type="EMBL" id="KAF2106500.1"/>
    </source>
</evidence>
<name>A0A6A5YHR0_9PLEO</name>
<dbReference type="EMBL" id="ML977362">
    <property type="protein sequence ID" value="KAF2106500.1"/>
    <property type="molecule type" value="Genomic_DNA"/>
</dbReference>
<reference evidence="1" key="1">
    <citation type="journal article" date="2020" name="Stud. Mycol.">
        <title>101 Dothideomycetes genomes: a test case for predicting lifestyles and emergence of pathogens.</title>
        <authorList>
            <person name="Haridas S."/>
            <person name="Albert R."/>
            <person name="Binder M."/>
            <person name="Bloem J."/>
            <person name="Labutti K."/>
            <person name="Salamov A."/>
            <person name="Andreopoulos B."/>
            <person name="Baker S."/>
            <person name="Barry K."/>
            <person name="Bills G."/>
            <person name="Bluhm B."/>
            <person name="Cannon C."/>
            <person name="Castanera R."/>
            <person name="Culley D."/>
            <person name="Daum C."/>
            <person name="Ezra D."/>
            <person name="Gonzalez J."/>
            <person name="Henrissat B."/>
            <person name="Kuo A."/>
            <person name="Liang C."/>
            <person name="Lipzen A."/>
            <person name="Lutzoni F."/>
            <person name="Magnuson J."/>
            <person name="Mondo S."/>
            <person name="Nolan M."/>
            <person name="Ohm R."/>
            <person name="Pangilinan J."/>
            <person name="Park H.-J."/>
            <person name="Ramirez L."/>
            <person name="Alfaro M."/>
            <person name="Sun H."/>
            <person name="Tritt A."/>
            <person name="Yoshinaga Y."/>
            <person name="Zwiers L.-H."/>
            <person name="Turgeon B."/>
            <person name="Goodwin S."/>
            <person name="Spatafora J."/>
            <person name="Crous P."/>
            <person name="Grigoriev I."/>
        </authorList>
    </citation>
    <scope>NUCLEOTIDE SEQUENCE</scope>
    <source>
        <strain evidence="1">CBS 627.86</strain>
    </source>
</reference>
<dbReference type="Proteomes" id="UP000799770">
    <property type="component" value="Unassembled WGS sequence"/>
</dbReference>
<evidence type="ECO:0000313" key="2">
    <source>
        <dbReference type="Proteomes" id="UP000799770"/>
    </source>
</evidence>
<proteinExistence type="predicted"/>
<dbReference type="AlphaFoldDB" id="A0A6A5YHR0"/>
<sequence length="154" mass="16884">MRSLASSTWRFRPRATLPIVGPQGHWGLKRAGGVQVRGLLKRRQWHSWGLEDWELERATRLNADKVHATQILGTDRDEHCQRSTSKAEKALAGRSPSCKGSAALMRLCPGWLAALETSGGRNAHLVTAMPIALSSLASKSVISIETFGCRQEVS</sequence>
<protein>
    <submittedName>
        <fullName evidence="1">Uncharacterized protein</fullName>
    </submittedName>
</protein>
<organism evidence="1 2">
    <name type="scientific">Lophiotrema nucula</name>
    <dbReference type="NCBI Taxonomy" id="690887"/>
    <lineage>
        <taxon>Eukaryota</taxon>
        <taxon>Fungi</taxon>
        <taxon>Dikarya</taxon>
        <taxon>Ascomycota</taxon>
        <taxon>Pezizomycotina</taxon>
        <taxon>Dothideomycetes</taxon>
        <taxon>Pleosporomycetidae</taxon>
        <taxon>Pleosporales</taxon>
        <taxon>Lophiotremataceae</taxon>
        <taxon>Lophiotrema</taxon>
    </lineage>
</organism>
<gene>
    <name evidence="1" type="ORF">BDV96DRAFT_332382</name>
</gene>